<evidence type="ECO:0000256" key="2">
    <source>
        <dbReference type="ARBA" id="ARBA00022475"/>
    </source>
</evidence>
<feature type="domain" description="POTRA" evidence="10">
    <location>
        <begin position="76"/>
        <end position="144"/>
    </location>
</feature>
<keyword evidence="2" id="KW-1003">Cell membrane</keyword>
<dbReference type="EMBL" id="CP023344">
    <property type="protein sequence ID" value="ATC64697.1"/>
    <property type="molecule type" value="Genomic_DNA"/>
</dbReference>
<organism evidence="11 12">
    <name type="scientific">Nibricoccus aquaticus</name>
    <dbReference type="NCBI Taxonomy" id="2576891"/>
    <lineage>
        <taxon>Bacteria</taxon>
        <taxon>Pseudomonadati</taxon>
        <taxon>Verrucomicrobiota</taxon>
        <taxon>Opitutia</taxon>
        <taxon>Opitutales</taxon>
        <taxon>Opitutaceae</taxon>
        <taxon>Nibricoccus</taxon>
    </lineage>
</organism>
<evidence type="ECO:0000256" key="1">
    <source>
        <dbReference type="ARBA" id="ARBA00004370"/>
    </source>
</evidence>
<dbReference type="Proteomes" id="UP000217265">
    <property type="component" value="Chromosome"/>
</dbReference>
<dbReference type="InterPro" id="IPR013685">
    <property type="entry name" value="POTRA_FtsQ_type"/>
</dbReference>
<protein>
    <submittedName>
        <fullName evidence="11">Cell division protein FtsQ</fullName>
    </submittedName>
</protein>
<dbReference type="PANTHER" id="PTHR35851">
    <property type="entry name" value="CELL DIVISION PROTEIN FTSQ"/>
    <property type="match status" value="1"/>
</dbReference>
<dbReference type="RefSeq" id="WP_096056328.1">
    <property type="nucleotide sequence ID" value="NZ_CP023344.1"/>
</dbReference>
<keyword evidence="3 11" id="KW-0132">Cell division</keyword>
<evidence type="ECO:0000256" key="5">
    <source>
        <dbReference type="ARBA" id="ARBA00022989"/>
    </source>
</evidence>
<dbReference type="InterPro" id="IPR034746">
    <property type="entry name" value="POTRA"/>
</dbReference>
<comment type="subcellular location">
    <subcellularLocation>
        <location evidence="1">Membrane</location>
    </subcellularLocation>
</comment>
<dbReference type="InterPro" id="IPR026579">
    <property type="entry name" value="FtsQ"/>
</dbReference>
<name>A0A290Q8X5_9BACT</name>
<sequence length="361" mass="39449">MNAPAHISPPARSWRDIHQDIASRSMSGEGRKRLAFATLKTIGIIAIVCTSLWGGYELFLLWQHDPVTLKAPVKNSPVREIVLQSDGPLDHAWVSRTLDLPTGIDLMELDLYALRERLLAHPQVRTAVLARKFPDKLAVVLEERMPVARVRVPATDGSLGDYLVSRDGFVFPGINFAADRTELLPYLDGLKLKRSGKGFAPVEGMETVSDLLSTARANAFDLYARWRIVSLARLSVDGVLVVKSADIPEITFGTRDDFLKQLAQLDLIIDRTRTEPDGRKLASVNLAVGLSANGILVPVVYAQPDPVPGAQPASTTPAAVSNGRPSQFTPALQTPRNNTRPTRSAPQRPSAFFQSQPTSPL</sequence>
<proteinExistence type="predicted"/>
<dbReference type="KEGG" id="vbh:CMV30_12420"/>
<dbReference type="PANTHER" id="PTHR35851:SF1">
    <property type="entry name" value="CELL DIVISION PROTEIN FTSQ"/>
    <property type="match status" value="1"/>
</dbReference>
<evidence type="ECO:0000256" key="3">
    <source>
        <dbReference type="ARBA" id="ARBA00022618"/>
    </source>
</evidence>
<feature type="transmembrane region" description="Helical" evidence="9">
    <location>
        <begin position="34"/>
        <end position="56"/>
    </location>
</feature>
<evidence type="ECO:0000256" key="8">
    <source>
        <dbReference type="SAM" id="MobiDB-lite"/>
    </source>
</evidence>
<feature type="compositionally biased region" description="Polar residues" evidence="8">
    <location>
        <begin position="312"/>
        <end position="361"/>
    </location>
</feature>
<evidence type="ECO:0000256" key="6">
    <source>
        <dbReference type="ARBA" id="ARBA00023136"/>
    </source>
</evidence>
<dbReference type="PROSITE" id="PS51779">
    <property type="entry name" value="POTRA"/>
    <property type="match status" value="1"/>
</dbReference>
<keyword evidence="7" id="KW-0131">Cell cycle</keyword>
<dbReference type="Pfam" id="PF08478">
    <property type="entry name" value="POTRA_1"/>
    <property type="match status" value="1"/>
</dbReference>
<feature type="region of interest" description="Disordered" evidence="8">
    <location>
        <begin position="308"/>
        <end position="361"/>
    </location>
</feature>
<dbReference type="GO" id="GO:0016020">
    <property type="term" value="C:membrane"/>
    <property type="evidence" value="ECO:0007669"/>
    <property type="project" value="UniProtKB-SubCell"/>
</dbReference>
<keyword evidence="5 9" id="KW-1133">Transmembrane helix</keyword>
<reference evidence="11 12" key="1">
    <citation type="submission" date="2017-09" db="EMBL/GenBank/DDBJ databases">
        <title>Complete genome sequence of Verrucomicrobial strain HZ-65, isolated from freshwater.</title>
        <authorList>
            <person name="Choi A."/>
        </authorList>
    </citation>
    <scope>NUCLEOTIDE SEQUENCE [LARGE SCALE GENOMIC DNA]</scope>
    <source>
        <strain evidence="11 12">HZ-65</strain>
    </source>
</reference>
<evidence type="ECO:0000256" key="7">
    <source>
        <dbReference type="ARBA" id="ARBA00023306"/>
    </source>
</evidence>
<evidence type="ECO:0000259" key="10">
    <source>
        <dbReference type="PROSITE" id="PS51779"/>
    </source>
</evidence>
<dbReference type="AlphaFoldDB" id="A0A290Q8X5"/>
<evidence type="ECO:0000313" key="12">
    <source>
        <dbReference type="Proteomes" id="UP000217265"/>
    </source>
</evidence>
<keyword evidence="6 9" id="KW-0472">Membrane</keyword>
<evidence type="ECO:0000256" key="4">
    <source>
        <dbReference type="ARBA" id="ARBA00022692"/>
    </source>
</evidence>
<evidence type="ECO:0000313" key="11">
    <source>
        <dbReference type="EMBL" id="ATC64697.1"/>
    </source>
</evidence>
<keyword evidence="4 9" id="KW-0812">Transmembrane</keyword>
<evidence type="ECO:0000256" key="9">
    <source>
        <dbReference type="SAM" id="Phobius"/>
    </source>
</evidence>
<accession>A0A290Q8X5</accession>
<dbReference type="Gene3D" id="3.10.20.310">
    <property type="entry name" value="membrane protein fhac"/>
    <property type="match status" value="1"/>
</dbReference>
<gene>
    <name evidence="11" type="ORF">CMV30_12420</name>
</gene>
<dbReference type="OrthoDB" id="187274at2"/>
<keyword evidence="12" id="KW-1185">Reference proteome</keyword>
<dbReference type="GO" id="GO:0090529">
    <property type="term" value="P:cell septum assembly"/>
    <property type="evidence" value="ECO:0007669"/>
    <property type="project" value="InterPro"/>
</dbReference>